<protein>
    <submittedName>
        <fullName evidence="2">Uncharacterized protein</fullName>
    </submittedName>
</protein>
<gene>
    <name evidence="2" type="ORF">UV09_C0023G0033</name>
</gene>
<evidence type="ECO:0000313" key="2">
    <source>
        <dbReference type="EMBL" id="KKS46079.1"/>
    </source>
</evidence>
<accession>A0A0G0ZBN2</accession>
<feature type="transmembrane region" description="Helical" evidence="1">
    <location>
        <begin position="7"/>
        <end position="26"/>
    </location>
</feature>
<keyword evidence="1" id="KW-0812">Transmembrane</keyword>
<dbReference type="Proteomes" id="UP000034320">
    <property type="component" value="Unassembled WGS sequence"/>
</dbReference>
<proteinExistence type="predicted"/>
<keyword evidence="1" id="KW-0472">Membrane</keyword>
<reference evidence="2 3" key="1">
    <citation type="journal article" date="2015" name="Nature">
        <title>rRNA introns, odd ribosomes, and small enigmatic genomes across a large radiation of phyla.</title>
        <authorList>
            <person name="Brown C.T."/>
            <person name="Hug L.A."/>
            <person name="Thomas B.C."/>
            <person name="Sharon I."/>
            <person name="Castelle C.J."/>
            <person name="Singh A."/>
            <person name="Wilkins M.J."/>
            <person name="Williams K.H."/>
            <person name="Banfield J.F."/>
        </authorList>
    </citation>
    <scope>NUCLEOTIDE SEQUENCE [LARGE SCALE GENOMIC DNA]</scope>
</reference>
<sequence length="101" mass="11666">MRRKAQIFRKLLAVILGVALIAYIILVPPASILNILLFYLLLFSNLLNLLSLFFGRKRGIFYTLLTIVSLLLSQFNLLNIFNLLILISLAVTSEIYFRKHR</sequence>
<dbReference type="AlphaFoldDB" id="A0A0G0ZBN2"/>
<name>A0A0G0ZBN2_9BACT</name>
<evidence type="ECO:0000313" key="3">
    <source>
        <dbReference type="Proteomes" id="UP000034320"/>
    </source>
</evidence>
<evidence type="ECO:0000256" key="1">
    <source>
        <dbReference type="SAM" id="Phobius"/>
    </source>
</evidence>
<dbReference type="EMBL" id="LCDD01000023">
    <property type="protein sequence ID" value="KKS46079.1"/>
    <property type="molecule type" value="Genomic_DNA"/>
</dbReference>
<comment type="caution">
    <text evidence="2">The sequence shown here is derived from an EMBL/GenBank/DDBJ whole genome shotgun (WGS) entry which is preliminary data.</text>
</comment>
<feature type="transmembrane region" description="Helical" evidence="1">
    <location>
        <begin position="81"/>
        <end position="97"/>
    </location>
</feature>
<keyword evidence="1" id="KW-1133">Transmembrane helix</keyword>
<organism evidence="2 3">
    <name type="scientific">Candidatus Gottesmanbacteria bacterium GW2011_GWA2_42_18</name>
    <dbReference type="NCBI Taxonomy" id="1618442"/>
    <lineage>
        <taxon>Bacteria</taxon>
        <taxon>Candidatus Gottesmaniibacteriota</taxon>
    </lineage>
</organism>
<feature type="transmembrane region" description="Helical" evidence="1">
    <location>
        <begin position="32"/>
        <end position="52"/>
    </location>
</feature>